<accession>A0ACC0KPR6</accession>
<comment type="caution">
    <text evidence="1">The sequence shown here is derived from an EMBL/GenBank/DDBJ whole genome shotgun (WGS) entry which is preliminary data.</text>
</comment>
<dbReference type="EMBL" id="CM046118">
    <property type="protein sequence ID" value="KAI8438137.1"/>
    <property type="molecule type" value="Genomic_DNA"/>
</dbReference>
<keyword evidence="2" id="KW-1185">Reference proteome</keyword>
<evidence type="ECO:0000313" key="2">
    <source>
        <dbReference type="Proteomes" id="UP001064048"/>
    </source>
</evidence>
<evidence type="ECO:0000313" key="1">
    <source>
        <dbReference type="EMBL" id="KAI8438137.1"/>
    </source>
</evidence>
<dbReference type="Proteomes" id="UP001064048">
    <property type="component" value="Chromosome 18"/>
</dbReference>
<sequence>MTSVNSPRPPEAKRAQCPRRGRNGRTRTPMEDGKCPTCEALGRRSLSSKLLQVATAQAHLRTCSSATTTPEQAHDSDLASRALAAKRRKSIAGLKLSLPSDVHPKTTTTEQSRSPFGRRNTWCS</sequence>
<gene>
    <name evidence="1" type="ORF">MSG28_010765</name>
</gene>
<organism evidence="1 2">
    <name type="scientific">Choristoneura fumiferana</name>
    <name type="common">Spruce budworm moth</name>
    <name type="synonym">Archips fumiferana</name>
    <dbReference type="NCBI Taxonomy" id="7141"/>
    <lineage>
        <taxon>Eukaryota</taxon>
        <taxon>Metazoa</taxon>
        <taxon>Ecdysozoa</taxon>
        <taxon>Arthropoda</taxon>
        <taxon>Hexapoda</taxon>
        <taxon>Insecta</taxon>
        <taxon>Pterygota</taxon>
        <taxon>Neoptera</taxon>
        <taxon>Endopterygota</taxon>
        <taxon>Lepidoptera</taxon>
        <taxon>Glossata</taxon>
        <taxon>Ditrysia</taxon>
        <taxon>Tortricoidea</taxon>
        <taxon>Tortricidae</taxon>
        <taxon>Tortricinae</taxon>
        <taxon>Choristoneura</taxon>
    </lineage>
</organism>
<proteinExistence type="predicted"/>
<name>A0ACC0KPR6_CHOFU</name>
<protein>
    <submittedName>
        <fullName evidence="1">Uncharacterized protein</fullName>
    </submittedName>
</protein>
<reference evidence="1 2" key="1">
    <citation type="journal article" date="2022" name="Genome Biol. Evol.">
        <title>The Spruce Budworm Genome: Reconstructing the Evolutionary History of Antifreeze Proteins.</title>
        <authorList>
            <person name="Beliveau C."/>
            <person name="Gagne P."/>
            <person name="Picq S."/>
            <person name="Vernygora O."/>
            <person name="Keeling C.I."/>
            <person name="Pinkney K."/>
            <person name="Doucet D."/>
            <person name="Wen F."/>
            <person name="Johnston J.S."/>
            <person name="Maaroufi H."/>
            <person name="Boyle B."/>
            <person name="Laroche J."/>
            <person name="Dewar K."/>
            <person name="Juretic N."/>
            <person name="Blackburn G."/>
            <person name="Nisole A."/>
            <person name="Brunet B."/>
            <person name="Brandao M."/>
            <person name="Lumley L."/>
            <person name="Duan J."/>
            <person name="Quan G."/>
            <person name="Lucarotti C.J."/>
            <person name="Roe A.D."/>
            <person name="Sperling F.A.H."/>
            <person name="Levesque R.C."/>
            <person name="Cusson M."/>
        </authorList>
    </citation>
    <scope>NUCLEOTIDE SEQUENCE [LARGE SCALE GENOMIC DNA]</scope>
    <source>
        <strain evidence="1">Glfc:IPQL:Cfum</strain>
    </source>
</reference>